<dbReference type="SUPFAM" id="SSF57701">
    <property type="entry name" value="Zn2/Cys6 DNA-binding domain"/>
    <property type="match status" value="1"/>
</dbReference>
<dbReference type="Proteomes" id="UP001211065">
    <property type="component" value="Unassembled WGS sequence"/>
</dbReference>
<dbReference type="PROSITE" id="PS00463">
    <property type="entry name" value="ZN2_CY6_FUNGAL_1"/>
    <property type="match status" value="1"/>
</dbReference>
<keyword evidence="3" id="KW-1185">Reference proteome</keyword>
<evidence type="ECO:0000259" key="1">
    <source>
        <dbReference type="PROSITE" id="PS50048"/>
    </source>
</evidence>
<dbReference type="PROSITE" id="PS50048">
    <property type="entry name" value="ZN2_CY6_FUNGAL_2"/>
    <property type="match status" value="1"/>
</dbReference>
<sequence>MKEVRNFNPCVNCKSKKKKCSNGNPCERCSKANVECIYPPVRDINSTVKLKNSVPNTSRLYIKNFINNENSPPSDTPTTFFHLDSMFPLLISQVEIAIKQDKPFVLKEVNRQEKLQNLAEVLNLYNESGKERCFKLKLISYLENTLNNKENRTLTTTPVLFHNTSFNLTNKNYSAPRLVKHKNSPSSIADFNNIMNMFNFSGVFNDPICDPISSHSFIKEIDSEEAIQVYMPTEGIIQPSQNLNNALNLLLTKKYYTQIKNLSKVDDVVLVLAAMFYISRIRCPSYIFLLTPDSDNKYKGSPPKGQPRLPNETMRQYLRRTSYDLSQLIHILNYMFHHDSFRFYFWLAYGCQSSNHPLLYETFGGPNVAALNFSEIGYSLMINIDKNLDIYIEGMLDYCHLQFSYGNRIKAIEAYDKLEMLGVLSDYDSPNGVNCLEFAKNPAMVYKKRILWVKFFCFSTFVKFPLIGDELQNMDLTLESEWEKFFVLESVPKFVDIGSFFTITDFSRICFLTRKIIRFANTKNLFGDKDYLLENTVSLHNELIGWFENLSKNSRIFQSLADYILGFKLAAPMHSREFYDVSSKSRLLIWFLYGIIKIHSIQRKNFPSYQFPFEKGGKLKGTSMEFILCGIRALSSILANLPPEHYLRKVEDTKRFVFHLDNIIYMTPILEEVVVISLECIEDNIEWASVFGIQEEVLNFHIQDFFIKILRGFNTPYALETFYRVEKKIKDILYQRALKNNYLI</sequence>
<comment type="caution">
    <text evidence="2">The sequence shown here is derived from an EMBL/GenBank/DDBJ whole genome shotgun (WGS) entry which is preliminary data.</text>
</comment>
<dbReference type="AlphaFoldDB" id="A0AAD5TUI8"/>
<evidence type="ECO:0000313" key="2">
    <source>
        <dbReference type="EMBL" id="KAJ3205263.1"/>
    </source>
</evidence>
<gene>
    <name evidence="2" type="ORF">HK099_000885</name>
</gene>
<dbReference type="EMBL" id="JADGJW010001220">
    <property type="protein sequence ID" value="KAJ3205263.1"/>
    <property type="molecule type" value="Genomic_DNA"/>
</dbReference>
<feature type="domain" description="Zn(2)-C6 fungal-type" evidence="1">
    <location>
        <begin position="9"/>
        <end position="38"/>
    </location>
</feature>
<dbReference type="SMART" id="SM00066">
    <property type="entry name" value="GAL4"/>
    <property type="match status" value="1"/>
</dbReference>
<dbReference type="GO" id="GO:0000981">
    <property type="term" value="F:DNA-binding transcription factor activity, RNA polymerase II-specific"/>
    <property type="evidence" value="ECO:0007669"/>
    <property type="project" value="InterPro"/>
</dbReference>
<name>A0AAD5TUI8_9FUNG</name>
<dbReference type="InterPro" id="IPR001138">
    <property type="entry name" value="Zn2Cys6_DnaBD"/>
</dbReference>
<dbReference type="Gene3D" id="4.10.240.10">
    <property type="entry name" value="Zn(2)-C6 fungal-type DNA-binding domain"/>
    <property type="match status" value="1"/>
</dbReference>
<reference evidence="2" key="1">
    <citation type="submission" date="2020-05" db="EMBL/GenBank/DDBJ databases">
        <title>Phylogenomic resolution of chytrid fungi.</title>
        <authorList>
            <person name="Stajich J.E."/>
            <person name="Amses K."/>
            <person name="Simmons R."/>
            <person name="Seto K."/>
            <person name="Myers J."/>
            <person name="Bonds A."/>
            <person name="Quandt C.A."/>
            <person name="Barry K."/>
            <person name="Liu P."/>
            <person name="Grigoriev I."/>
            <person name="Longcore J.E."/>
            <person name="James T.Y."/>
        </authorList>
    </citation>
    <scope>NUCLEOTIDE SEQUENCE</scope>
    <source>
        <strain evidence="2">JEL0476</strain>
    </source>
</reference>
<evidence type="ECO:0000313" key="3">
    <source>
        <dbReference type="Proteomes" id="UP001211065"/>
    </source>
</evidence>
<dbReference type="Pfam" id="PF00172">
    <property type="entry name" value="Zn_clus"/>
    <property type="match status" value="1"/>
</dbReference>
<dbReference type="GO" id="GO:0008270">
    <property type="term" value="F:zinc ion binding"/>
    <property type="evidence" value="ECO:0007669"/>
    <property type="project" value="InterPro"/>
</dbReference>
<protein>
    <recommendedName>
        <fullName evidence="1">Zn(2)-C6 fungal-type domain-containing protein</fullName>
    </recommendedName>
</protein>
<dbReference type="InterPro" id="IPR036864">
    <property type="entry name" value="Zn2-C6_fun-type_DNA-bd_sf"/>
</dbReference>
<proteinExistence type="predicted"/>
<organism evidence="2 3">
    <name type="scientific">Clydaea vesicula</name>
    <dbReference type="NCBI Taxonomy" id="447962"/>
    <lineage>
        <taxon>Eukaryota</taxon>
        <taxon>Fungi</taxon>
        <taxon>Fungi incertae sedis</taxon>
        <taxon>Chytridiomycota</taxon>
        <taxon>Chytridiomycota incertae sedis</taxon>
        <taxon>Chytridiomycetes</taxon>
        <taxon>Lobulomycetales</taxon>
        <taxon>Lobulomycetaceae</taxon>
        <taxon>Clydaea</taxon>
    </lineage>
</organism>
<accession>A0AAD5TUI8</accession>